<organism evidence="4 5">
    <name type="scientific">Chloropicon primus</name>
    <dbReference type="NCBI Taxonomy" id="1764295"/>
    <lineage>
        <taxon>Eukaryota</taxon>
        <taxon>Viridiplantae</taxon>
        <taxon>Chlorophyta</taxon>
        <taxon>Chloropicophyceae</taxon>
        <taxon>Chloropicales</taxon>
        <taxon>Chloropicaceae</taxon>
        <taxon>Chloropicon</taxon>
    </lineage>
</organism>
<dbReference type="STRING" id="1764295.A0A5B8MMR0"/>
<name>A0A5B8MMR0_9CHLO</name>
<dbReference type="EMBL" id="CP031039">
    <property type="protein sequence ID" value="QDZ21948.1"/>
    <property type="molecule type" value="Genomic_DNA"/>
</dbReference>
<dbReference type="GO" id="GO:0016757">
    <property type="term" value="F:glycosyltransferase activity"/>
    <property type="evidence" value="ECO:0007669"/>
    <property type="project" value="UniProtKB-KW"/>
</dbReference>
<dbReference type="PANTHER" id="PTHR45947:SF3">
    <property type="entry name" value="SULFOQUINOVOSYL TRANSFERASE SQD2"/>
    <property type="match status" value="1"/>
</dbReference>
<dbReference type="CDD" id="cd03814">
    <property type="entry name" value="GT4-like"/>
    <property type="match status" value="1"/>
</dbReference>
<evidence type="ECO:0000313" key="4">
    <source>
        <dbReference type="EMBL" id="QDZ21948.1"/>
    </source>
</evidence>
<dbReference type="InterPro" id="IPR001296">
    <property type="entry name" value="Glyco_trans_1"/>
</dbReference>
<dbReference type="AlphaFoldDB" id="A0A5B8MMR0"/>
<sequence length="513" mass="57086">MRGVGRERGLGGVAWGTSGATSSRVCRSLTTRRRCGRTHSRSNVGRVGGQRVTLAASMERLEGEVPAESTAPRFEEEGEKAPKKVAILVEPSPFTYVCGYQNRFRNLIRCLKEAGTEVLVVTPGRLVTEVDSERKEPLEYHGAKVVETLGFELPWYEKLHMSFALSPKVLKEIKTFQPDVIHCSSPGFMVWASILYSKMLKIPLLLSYHTHIPKYVSNYGMSFLYKFSWALIRCWHSLADMTLVTSNVILNEFKQQNVAAHEKMSVWRKAVDTEIFNPKHRCEETRTKLCGGNPKGKVLMYVGRLGSEKNLELIKPILENVREKHPDTHLVFVGDGPVKEELKELFKGTPTTFTGLLRGEELSRVYASADIFVMPSESETLGFVVLEAMASSVPVVAAQAGGVPDIIGTCGKYGLLFEPGNAEMASEYVDNLLASSEAREELGKMGRSKVSQWDWTASTLHVLNDQYVSCIKNFQQKALAWVSFLMAVKRMLWDLFLSSDEKGDNSSANAAAA</sequence>
<dbReference type="InterPro" id="IPR028098">
    <property type="entry name" value="Glyco_trans_4-like_N"/>
</dbReference>
<gene>
    <name evidence="4" type="ORF">A3770_06p44660</name>
</gene>
<dbReference type="PANTHER" id="PTHR45947">
    <property type="entry name" value="SULFOQUINOVOSYL TRANSFERASE SQD2"/>
    <property type="match status" value="1"/>
</dbReference>
<dbReference type="InterPro" id="IPR050194">
    <property type="entry name" value="Glycosyltransferase_grp1"/>
</dbReference>
<dbReference type="Pfam" id="PF00534">
    <property type="entry name" value="Glycos_transf_1"/>
    <property type="match status" value="1"/>
</dbReference>
<evidence type="ECO:0000313" key="5">
    <source>
        <dbReference type="Proteomes" id="UP000316726"/>
    </source>
</evidence>
<accession>A0A5B8MMR0</accession>
<evidence type="ECO:0000259" key="3">
    <source>
        <dbReference type="Pfam" id="PF13439"/>
    </source>
</evidence>
<dbReference type="Gene3D" id="3.40.50.2000">
    <property type="entry name" value="Glycogen Phosphorylase B"/>
    <property type="match status" value="2"/>
</dbReference>
<dbReference type="Proteomes" id="UP000316726">
    <property type="component" value="Chromosome 6"/>
</dbReference>
<evidence type="ECO:0000256" key="1">
    <source>
        <dbReference type="ARBA" id="ARBA00022676"/>
    </source>
</evidence>
<keyword evidence="4" id="KW-0808">Transferase</keyword>
<dbReference type="OrthoDB" id="443318at2759"/>
<keyword evidence="5" id="KW-1185">Reference proteome</keyword>
<dbReference type="Pfam" id="PF13439">
    <property type="entry name" value="Glyco_transf_4"/>
    <property type="match status" value="1"/>
</dbReference>
<feature type="domain" description="Glycosyl transferase family 1" evidence="2">
    <location>
        <begin position="294"/>
        <end position="448"/>
    </location>
</feature>
<protein>
    <submittedName>
        <fullName evidence="4">Glycosyltransferase</fullName>
    </submittedName>
</protein>
<evidence type="ECO:0000259" key="2">
    <source>
        <dbReference type="Pfam" id="PF00534"/>
    </source>
</evidence>
<dbReference type="SUPFAM" id="SSF53756">
    <property type="entry name" value="UDP-Glycosyltransferase/glycogen phosphorylase"/>
    <property type="match status" value="1"/>
</dbReference>
<proteinExistence type="predicted"/>
<feature type="domain" description="Glycosyltransferase subfamily 4-like N-terminal" evidence="3">
    <location>
        <begin position="99"/>
        <end position="274"/>
    </location>
</feature>
<keyword evidence="1" id="KW-0328">Glycosyltransferase</keyword>
<reference evidence="4 5" key="1">
    <citation type="submission" date="2018-07" db="EMBL/GenBank/DDBJ databases">
        <title>The complete nuclear genome of the prasinophyte Chloropicon primus (CCMP1205).</title>
        <authorList>
            <person name="Pombert J.-F."/>
            <person name="Otis C."/>
            <person name="Turmel M."/>
            <person name="Lemieux C."/>
        </authorList>
    </citation>
    <scope>NUCLEOTIDE SEQUENCE [LARGE SCALE GENOMIC DNA]</scope>
    <source>
        <strain evidence="4 5">CCMP1205</strain>
    </source>
</reference>